<dbReference type="OrthoDB" id="5339359at2"/>
<evidence type="ECO:0000313" key="3">
    <source>
        <dbReference type="Proteomes" id="UP000186684"/>
    </source>
</evidence>
<evidence type="ECO:0000313" key="2">
    <source>
        <dbReference type="EMBL" id="SIT09787.1"/>
    </source>
</evidence>
<accession>A0A1N7PGY9</accession>
<evidence type="ECO:0000256" key="1">
    <source>
        <dbReference type="SAM" id="SignalP"/>
    </source>
</evidence>
<sequence>MRHLARSLLTVLVLALAACSAPPPDRQGGPEALAQAIAALGPDVDPTEAQRAAEIAYAYPLQLAEDWQVEDPPLVHNFKVLEGLREKGLCNDWARAMLERLGQERFETLALHWSTSPPRGFRVIHHSAVISARGETRDEGIVLDPWRWGGVLYWSAPEDDPTYRWGPPI</sequence>
<feature type="signal peptide" evidence="1">
    <location>
        <begin position="1"/>
        <end position="20"/>
    </location>
</feature>
<reference evidence="3" key="1">
    <citation type="submission" date="2017-01" db="EMBL/GenBank/DDBJ databases">
        <authorList>
            <person name="Varghese N."/>
            <person name="Submissions S."/>
        </authorList>
    </citation>
    <scope>NUCLEOTIDE SEQUENCE [LARGE SCALE GENOMIC DNA]</scope>
    <source>
        <strain evidence="3">DSM 29430</strain>
    </source>
</reference>
<dbReference type="PROSITE" id="PS51257">
    <property type="entry name" value="PROKAR_LIPOPROTEIN"/>
    <property type="match status" value="1"/>
</dbReference>
<feature type="chain" id="PRO_5013111597" description="Transglutaminase-like cysteine proteinase BTLCP" evidence="1">
    <location>
        <begin position="21"/>
        <end position="169"/>
    </location>
</feature>
<keyword evidence="3" id="KW-1185">Reference proteome</keyword>
<dbReference type="Proteomes" id="UP000186684">
    <property type="component" value="Unassembled WGS sequence"/>
</dbReference>
<keyword evidence="1" id="KW-0732">Signal</keyword>
<protein>
    <recommendedName>
        <fullName evidence="4">Transglutaminase-like cysteine proteinase BTLCP</fullName>
    </recommendedName>
</protein>
<proteinExistence type="predicted"/>
<evidence type="ECO:0008006" key="4">
    <source>
        <dbReference type="Google" id="ProtNLM"/>
    </source>
</evidence>
<dbReference type="AlphaFoldDB" id="A0A1N7PGY9"/>
<gene>
    <name evidence="2" type="ORF">SAMN05421759_11580</name>
</gene>
<dbReference type="STRING" id="633194.SAMN05421759_11580"/>
<organism evidence="2 3">
    <name type="scientific">Roseivivax lentus</name>
    <dbReference type="NCBI Taxonomy" id="633194"/>
    <lineage>
        <taxon>Bacteria</taxon>
        <taxon>Pseudomonadati</taxon>
        <taxon>Pseudomonadota</taxon>
        <taxon>Alphaproteobacteria</taxon>
        <taxon>Rhodobacterales</taxon>
        <taxon>Roseobacteraceae</taxon>
        <taxon>Roseivivax</taxon>
    </lineage>
</organism>
<dbReference type="EMBL" id="FTOQ01000015">
    <property type="protein sequence ID" value="SIT09787.1"/>
    <property type="molecule type" value="Genomic_DNA"/>
</dbReference>
<name>A0A1N7PGY9_9RHOB</name>
<dbReference type="RefSeq" id="WP_076450100.1">
    <property type="nucleotide sequence ID" value="NZ_FTOQ01000015.1"/>
</dbReference>